<gene>
    <name evidence="1" type="ORF">LOK49_LG13G00298</name>
</gene>
<dbReference type="Proteomes" id="UP001060215">
    <property type="component" value="Chromosome 14"/>
</dbReference>
<proteinExistence type="predicted"/>
<accession>A0ACC0FL73</accession>
<sequence>MEEVILVEKILQNEGLHIRVPQWVSPPTDWVKLNVDGASMVTYDASTVGDLIRASDRGWKLGFQHYIGIVHSITAELWAIRLGMQLVWAEGYCPREVIECTDYLAKKALTSQPCNLILRSASRAVSDLIQHDAQAIGPVVPVLS</sequence>
<evidence type="ECO:0000313" key="2">
    <source>
        <dbReference type="Proteomes" id="UP001060215"/>
    </source>
</evidence>
<dbReference type="EMBL" id="CM045771">
    <property type="protein sequence ID" value="KAI7989279.1"/>
    <property type="molecule type" value="Genomic_DNA"/>
</dbReference>
<organism evidence="1 2">
    <name type="scientific">Camellia lanceoleosa</name>
    <dbReference type="NCBI Taxonomy" id="1840588"/>
    <lineage>
        <taxon>Eukaryota</taxon>
        <taxon>Viridiplantae</taxon>
        <taxon>Streptophyta</taxon>
        <taxon>Embryophyta</taxon>
        <taxon>Tracheophyta</taxon>
        <taxon>Spermatophyta</taxon>
        <taxon>Magnoliopsida</taxon>
        <taxon>eudicotyledons</taxon>
        <taxon>Gunneridae</taxon>
        <taxon>Pentapetalae</taxon>
        <taxon>asterids</taxon>
        <taxon>Ericales</taxon>
        <taxon>Theaceae</taxon>
        <taxon>Camellia</taxon>
    </lineage>
</organism>
<protein>
    <submittedName>
        <fullName evidence="1">Ribonuclease H protein</fullName>
    </submittedName>
</protein>
<name>A0ACC0FL73_9ERIC</name>
<reference evidence="1 2" key="1">
    <citation type="journal article" date="2022" name="Plant J.">
        <title>Chromosome-level genome of Camellia lanceoleosa provides a valuable resource for understanding genome evolution and self-incompatibility.</title>
        <authorList>
            <person name="Gong W."/>
            <person name="Xiao S."/>
            <person name="Wang L."/>
            <person name="Liao Z."/>
            <person name="Chang Y."/>
            <person name="Mo W."/>
            <person name="Hu G."/>
            <person name="Li W."/>
            <person name="Zhao G."/>
            <person name="Zhu H."/>
            <person name="Hu X."/>
            <person name="Ji K."/>
            <person name="Xiang X."/>
            <person name="Song Q."/>
            <person name="Yuan D."/>
            <person name="Jin S."/>
            <person name="Zhang L."/>
        </authorList>
    </citation>
    <scope>NUCLEOTIDE SEQUENCE [LARGE SCALE GENOMIC DNA]</scope>
    <source>
        <strain evidence="1">SQ_2022a</strain>
    </source>
</reference>
<comment type="caution">
    <text evidence="1">The sequence shown here is derived from an EMBL/GenBank/DDBJ whole genome shotgun (WGS) entry which is preliminary data.</text>
</comment>
<evidence type="ECO:0000313" key="1">
    <source>
        <dbReference type="EMBL" id="KAI7989279.1"/>
    </source>
</evidence>
<keyword evidence="2" id="KW-1185">Reference proteome</keyword>